<sequence>MEQNTQEVVRDADTALRSTFDGLVTWERLAVVGIVIATIFIILSLADKFINRQLNQDKIKEMGSYNRIVTVAYLIRRIIKIVLMFIGITIIMSVFNISIAPILATLGVFSLAIGVGAQDLVKDLINGFFIIFEDQYAVGDLVTIEGITGIVEYLGLRVTKIRDFSKVIHIIPNSKIEIVANKQRGEARGLIDFYIDNSENPEQVQMKIGKALEKFSKDEKMVRGPIFWGVTENASDYYKMTLVFFTKQGDQYDLEYAIRSTILKTMQDENIKTPRIKNEIWR</sequence>
<dbReference type="PANTHER" id="PTHR30460:SF0">
    <property type="entry name" value="MODERATE CONDUCTANCE MECHANOSENSITIVE CHANNEL YBIO"/>
    <property type="match status" value="1"/>
</dbReference>
<evidence type="ECO:0000256" key="4">
    <source>
        <dbReference type="ARBA" id="ARBA00022692"/>
    </source>
</evidence>
<comment type="similarity">
    <text evidence="2">Belongs to the MscS (TC 1.A.23) family.</text>
</comment>
<dbReference type="InterPro" id="IPR011066">
    <property type="entry name" value="MscS_channel_C_sf"/>
</dbReference>
<evidence type="ECO:0000256" key="1">
    <source>
        <dbReference type="ARBA" id="ARBA00004651"/>
    </source>
</evidence>
<dbReference type="Gene3D" id="1.10.287.1260">
    <property type="match status" value="1"/>
</dbReference>
<dbReference type="InterPro" id="IPR011014">
    <property type="entry name" value="MscS_channel_TM-2"/>
</dbReference>
<evidence type="ECO:0000256" key="7">
    <source>
        <dbReference type="SAM" id="Phobius"/>
    </source>
</evidence>
<dbReference type="InterPro" id="IPR023408">
    <property type="entry name" value="MscS_beta-dom_sf"/>
</dbReference>
<dbReference type="Gene3D" id="2.30.30.60">
    <property type="match status" value="1"/>
</dbReference>
<dbReference type="SUPFAM" id="SSF82689">
    <property type="entry name" value="Mechanosensitive channel protein MscS (YggB), C-terminal domain"/>
    <property type="match status" value="1"/>
</dbReference>
<feature type="transmembrane region" description="Helical" evidence="7">
    <location>
        <begin position="29"/>
        <end position="50"/>
    </location>
</feature>
<dbReference type="Proteomes" id="UP001549162">
    <property type="component" value="Unassembled WGS sequence"/>
</dbReference>
<keyword evidence="10" id="KW-1185">Reference proteome</keyword>
<dbReference type="SUPFAM" id="SSF82861">
    <property type="entry name" value="Mechanosensitive channel protein MscS (YggB), transmembrane region"/>
    <property type="match status" value="1"/>
</dbReference>
<evidence type="ECO:0000256" key="5">
    <source>
        <dbReference type="ARBA" id="ARBA00022989"/>
    </source>
</evidence>
<dbReference type="Pfam" id="PF00924">
    <property type="entry name" value="MS_channel_2nd"/>
    <property type="match status" value="1"/>
</dbReference>
<evidence type="ECO:0000256" key="3">
    <source>
        <dbReference type="ARBA" id="ARBA00022475"/>
    </source>
</evidence>
<dbReference type="InterPro" id="IPR006685">
    <property type="entry name" value="MscS_channel_2nd"/>
</dbReference>
<name>A0ABV2J8J4_9FIRM</name>
<organism evidence="9 10">
    <name type="scientific">Peptoniphilus olsenii</name>
    <dbReference type="NCBI Taxonomy" id="411570"/>
    <lineage>
        <taxon>Bacteria</taxon>
        <taxon>Bacillati</taxon>
        <taxon>Bacillota</taxon>
        <taxon>Tissierellia</taxon>
        <taxon>Tissierellales</taxon>
        <taxon>Peptoniphilaceae</taxon>
        <taxon>Peptoniphilus</taxon>
    </lineage>
</organism>
<reference evidence="9 10" key="1">
    <citation type="submission" date="2024-06" db="EMBL/GenBank/DDBJ databases">
        <title>Genomic Encyclopedia of Type Strains, Phase IV (KMG-IV): sequencing the most valuable type-strain genomes for metagenomic binning, comparative biology and taxonomic classification.</title>
        <authorList>
            <person name="Goeker M."/>
        </authorList>
    </citation>
    <scope>NUCLEOTIDE SEQUENCE [LARGE SCALE GENOMIC DNA]</scope>
    <source>
        <strain evidence="9 10">DSM 21460</strain>
    </source>
</reference>
<dbReference type="InterPro" id="IPR045276">
    <property type="entry name" value="YbiO_bact"/>
</dbReference>
<dbReference type="PANTHER" id="PTHR30460">
    <property type="entry name" value="MODERATE CONDUCTANCE MECHANOSENSITIVE CHANNEL YBIO"/>
    <property type="match status" value="1"/>
</dbReference>
<proteinExistence type="inferred from homology"/>
<dbReference type="Gene3D" id="3.30.70.100">
    <property type="match status" value="1"/>
</dbReference>
<keyword evidence="6 7" id="KW-0472">Membrane</keyword>
<evidence type="ECO:0000256" key="6">
    <source>
        <dbReference type="ARBA" id="ARBA00023136"/>
    </source>
</evidence>
<gene>
    <name evidence="9" type="ORF">ABID14_000729</name>
</gene>
<dbReference type="RefSeq" id="WP_354367226.1">
    <property type="nucleotide sequence ID" value="NZ_JBEPMA010000003.1"/>
</dbReference>
<comment type="caution">
    <text evidence="9">The sequence shown here is derived from an EMBL/GenBank/DDBJ whole genome shotgun (WGS) entry which is preliminary data.</text>
</comment>
<protein>
    <submittedName>
        <fullName evidence="9">Small conductance mechanosensitive channel</fullName>
    </submittedName>
</protein>
<comment type="subcellular location">
    <subcellularLocation>
        <location evidence="1">Cell membrane</location>
        <topology evidence="1">Multi-pass membrane protein</topology>
    </subcellularLocation>
</comment>
<dbReference type="InterPro" id="IPR010920">
    <property type="entry name" value="LSM_dom_sf"/>
</dbReference>
<evidence type="ECO:0000313" key="9">
    <source>
        <dbReference type="EMBL" id="MET3617101.1"/>
    </source>
</evidence>
<keyword evidence="5 7" id="KW-1133">Transmembrane helix</keyword>
<dbReference type="SUPFAM" id="SSF50182">
    <property type="entry name" value="Sm-like ribonucleoproteins"/>
    <property type="match status" value="1"/>
</dbReference>
<evidence type="ECO:0000313" key="10">
    <source>
        <dbReference type="Proteomes" id="UP001549162"/>
    </source>
</evidence>
<accession>A0ABV2J8J4</accession>
<keyword evidence="4 7" id="KW-0812">Transmembrane</keyword>
<evidence type="ECO:0000259" key="8">
    <source>
        <dbReference type="Pfam" id="PF00924"/>
    </source>
</evidence>
<evidence type="ECO:0000256" key="2">
    <source>
        <dbReference type="ARBA" id="ARBA00008017"/>
    </source>
</evidence>
<dbReference type="EMBL" id="JBEPMA010000003">
    <property type="protein sequence ID" value="MET3617101.1"/>
    <property type="molecule type" value="Genomic_DNA"/>
</dbReference>
<keyword evidence="3" id="KW-1003">Cell membrane</keyword>
<feature type="domain" description="Mechanosensitive ion channel MscS" evidence="8">
    <location>
        <begin position="119"/>
        <end position="177"/>
    </location>
</feature>